<keyword evidence="1" id="KW-0560">Oxidoreductase</keyword>
<feature type="domain" description="6-phosphogluconate dehydrogenase NADP-binding" evidence="3">
    <location>
        <begin position="2"/>
        <end position="103"/>
    </location>
</feature>
<feature type="domain" description="3-hydroxyisobutyrate dehydrogenase-like NAD-binding" evidence="4">
    <location>
        <begin position="106"/>
        <end position="224"/>
    </location>
</feature>
<dbReference type="Pfam" id="PF14833">
    <property type="entry name" value="NAD_binding_11"/>
    <property type="match status" value="1"/>
</dbReference>
<dbReference type="InterPro" id="IPR029154">
    <property type="entry name" value="HIBADH-like_NADP-bd"/>
</dbReference>
<dbReference type="InterPro" id="IPR013328">
    <property type="entry name" value="6PGD_dom2"/>
</dbReference>
<dbReference type="InterPro" id="IPR008927">
    <property type="entry name" value="6-PGluconate_DH-like_C_sf"/>
</dbReference>
<evidence type="ECO:0000259" key="3">
    <source>
        <dbReference type="Pfam" id="PF03446"/>
    </source>
</evidence>
<proteinExistence type="predicted"/>
<dbReference type="PANTHER" id="PTHR22981">
    <property type="entry name" value="3-HYDROXYISOBUTYRATE DEHYDROGENASE-RELATED"/>
    <property type="match status" value="1"/>
</dbReference>
<dbReference type="Pfam" id="PF03446">
    <property type="entry name" value="NAD_binding_2"/>
    <property type="match status" value="1"/>
</dbReference>
<dbReference type="Gene3D" id="1.10.1040.10">
    <property type="entry name" value="N-(1-d-carboxylethyl)-l-norvaline Dehydrogenase, domain 2"/>
    <property type="match status" value="1"/>
</dbReference>
<dbReference type="Gene3D" id="3.40.50.720">
    <property type="entry name" value="NAD(P)-binding Rossmann-like Domain"/>
    <property type="match status" value="1"/>
</dbReference>
<dbReference type="GO" id="GO:0051287">
    <property type="term" value="F:NAD binding"/>
    <property type="evidence" value="ECO:0007669"/>
    <property type="project" value="InterPro"/>
</dbReference>
<feature type="non-terminal residue" evidence="5">
    <location>
        <position position="1"/>
    </location>
</feature>
<gene>
    <name evidence="5" type="ORF">METZ01_LOCUS194759</name>
</gene>
<dbReference type="SUPFAM" id="SSF51735">
    <property type="entry name" value="NAD(P)-binding Rossmann-fold domains"/>
    <property type="match status" value="1"/>
</dbReference>
<evidence type="ECO:0000259" key="4">
    <source>
        <dbReference type="Pfam" id="PF14833"/>
    </source>
</evidence>
<dbReference type="PANTHER" id="PTHR22981:SF7">
    <property type="entry name" value="3-HYDROXYISOBUTYRATE DEHYDROGENASE, MITOCHONDRIAL"/>
    <property type="match status" value="1"/>
</dbReference>
<evidence type="ECO:0000313" key="5">
    <source>
        <dbReference type="EMBL" id="SVB41905.1"/>
    </source>
</evidence>
<dbReference type="GO" id="GO:0050661">
    <property type="term" value="F:NADP binding"/>
    <property type="evidence" value="ECO:0007669"/>
    <property type="project" value="InterPro"/>
</dbReference>
<dbReference type="InterPro" id="IPR036291">
    <property type="entry name" value="NAD(P)-bd_dom_sf"/>
</dbReference>
<reference evidence="5" key="1">
    <citation type="submission" date="2018-05" db="EMBL/GenBank/DDBJ databases">
        <authorList>
            <person name="Lanie J.A."/>
            <person name="Ng W.-L."/>
            <person name="Kazmierczak K.M."/>
            <person name="Andrzejewski T.M."/>
            <person name="Davidsen T.M."/>
            <person name="Wayne K.J."/>
            <person name="Tettelin H."/>
            <person name="Glass J.I."/>
            <person name="Rusch D."/>
            <person name="Podicherti R."/>
            <person name="Tsui H.-C.T."/>
            <person name="Winkler M.E."/>
        </authorList>
    </citation>
    <scope>NUCLEOTIDE SEQUENCE</scope>
</reference>
<dbReference type="GO" id="GO:0016616">
    <property type="term" value="F:oxidoreductase activity, acting on the CH-OH group of donors, NAD or NADP as acceptor"/>
    <property type="evidence" value="ECO:0007669"/>
    <property type="project" value="TreeGrafter"/>
</dbReference>
<evidence type="ECO:0000256" key="1">
    <source>
        <dbReference type="ARBA" id="ARBA00023002"/>
    </source>
</evidence>
<accession>A0A382DUG3</accession>
<dbReference type="SUPFAM" id="SSF48179">
    <property type="entry name" value="6-phosphogluconate dehydrogenase C-terminal domain-like"/>
    <property type="match status" value="1"/>
</dbReference>
<keyword evidence="2" id="KW-0520">NAD</keyword>
<dbReference type="InterPro" id="IPR006115">
    <property type="entry name" value="6PGDH_NADP-bd"/>
</dbReference>
<dbReference type="EMBL" id="UINC01041100">
    <property type="protein sequence ID" value="SVB41905.1"/>
    <property type="molecule type" value="Genomic_DNA"/>
</dbReference>
<evidence type="ECO:0008006" key="6">
    <source>
        <dbReference type="Google" id="ProtNLM"/>
    </source>
</evidence>
<evidence type="ECO:0000256" key="2">
    <source>
        <dbReference type="ARBA" id="ARBA00023027"/>
    </source>
</evidence>
<dbReference type="AlphaFoldDB" id="A0A382DUG3"/>
<protein>
    <recommendedName>
        <fullName evidence="6">6-phosphogluconate dehydrogenase NADP-binding domain-containing protein</fullName>
    </recommendedName>
</protein>
<sequence length="242" mass="25744">LVFVSLPSSETVKEVVLGDGGLSSKLSKGSLIVDMTTGDPNMTRKIAKTLLQMKIEFIDAPVSGGPRGAQEGNIAIMVGGSLEQYNRISPILRKISTNVLYSGELGSGHAIKAGNNLLNLICRLATFEVVSLLVKDGVDPETAVNTIQKSSGRNYATEITLPDNILSGKMNQGFTTSLMYKDSNVALNLASLHDLEMPLGTLASALLSEIGNDFGWQADLSTIALSYEAGTGAWIRPKDRSK</sequence>
<name>A0A382DUG3_9ZZZZ</name>
<organism evidence="5">
    <name type="scientific">marine metagenome</name>
    <dbReference type="NCBI Taxonomy" id="408172"/>
    <lineage>
        <taxon>unclassified sequences</taxon>
        <taxon>metagenomes</taxon>
        <taxon>ecological metagenomes</taxon>
    </lineage>
</organism>